<organism evidence="1 2">
    <name type="scientific">Stutzerimonas stutzeri</name>
    <name type="common">Pseudomonas stutzeri</name>
    <dbReference type="NCBI Taxonomy" id="316"/>
    <lineage>
        <taxon>Bacteria</taxon>
        <taxon>Pseudomonadati</taxon>
        <taxon>Pseudomonadota</taxon>
        <taxon>Gammaproteobacteria</taxon>
        <taxon>Pseudomonadales</taxon>
        <taxon>Pseudomonadaceae</taxon>
        <taxon>Stutzerimonas</taxon>
    </lineage>
</organism>
<name>A0A2N8R928_STUST</name>
<proteinExistence type="predicted"/>
<gene>
    <name evidence="1" type="ORF">CXK99_20630</name>
</gene>
<comment type="caution">
    <text evidence="1">The sequence shown here is derived from an EMBL/GenBank/DDBJ whole genome shotgun (WGS) entry which is preliminary data.</text>
</comment>
<dbReference type="AlphaFoldDB" id="A0A2N8R928"/>
<sequence>MQYAIPIQNHKITPADLPGAPLSLLTEISAGRGWLSLVREALAVLPAGAEVLQIKEKFGALRVITNARSPDVRKALQPIEYKSLEVCEICGAEGILWHDGEPGKPAGWLRTRCDEHAHKRVQEVSGTLSEIQSLAERMRDHQIKNLEAQLAELRNSPGNDLAGPFILTMTIANLAVPIRAAFAVPSDVIGQPCDANTSWHLALFTPWQPTENVLLDLHNALFDDAPASVRDRVELFCYDNSAMLARCQTAGIQLTLHG</sequence>
<accession>A0A2N8R928</accession>
<dbReference type="RefSeq" id="WP_102821614.1">
    <property type="nucleotide sequence ID" value="NZ_JAMOHR010000032.1"/>
</dbReference>
<evidence type="ECO:0000313" key="1">
    <source>
        <dbReference type="EMBL" id="PNF57598.1"/>
    </source>
</evidence>
<dbReference type="EMBL" id="POUM01000024">
    <property type="protein sequence ID" value="PNF57598.1"/>
    <property type="molecule type" value="Genomic_DNA"/>
</dbReference>
<protein>
    <submittedName>
        <fullName evidence="1">Uncharacterized protein</fullName>
    </submittedName>
</protein>
<reference evidence="1 2" key="1">
    <citation type="submission" date="2018-01" db="EMBL/GenBank/DDBJ databases">
        <title>Denitrification phenotypes of diverse strains of Pseudomonas stutzeri.</title>
        <authorList>
            <person name="Milligan D.A."/>
            <person name="Bergaust L."/>
            <person name="Bakken L.R."/>
            <person name="Frostegard A."/>
        </authorList>
    </citation>
    <scope>NUCLEOTIDE SEQUENCE [LARGE SCALE GENOMIC DNA]</scope>
    <source>
        <strain evidence="1 2">CCUG 44592</strain>
    </source>
</reference>
<dbReference type="Proteomes" id="UP000236003">
    <property type="component" value="Unassembled WGS sequence"/>
</dbReference>
<evidence type="ECO:0000313" key="2">
    <source>
        <dbReference type="Proteomes" id="UP000236003"/>
    </source>
</evidence>